<evidence type="ECO:0000313" key="2">
    <source>
        <dbReference type="EMBL" id="GJE90037.1"/>
    </source>
</evidence>
<dbReference type="InterPro" id="IPR001810">
    <property type="entry name" value="F-box_dom"/>
</dbReference>
<dbReference type="AlphaFoldDB" id="A0A9P3G6A0"/>
<dbReference type="Gene3D" id="1.20.1280.50">
    <property type="match status" value="1"/>
</dbReference>
<organism evidence="2 3">
    <name type="scientific">Phanerochaete sordida</name>
    <dbReference type="NCBI Taxonomy" id="48140"/>
    <lineage>
        <taxon>Eukaryota</taxon>
        <taxon>Fungi</taxon>
        <taxon>Dikarya</taxon>
        <taxon>Basidiomycota</taxon>
        <taxon>Agaricomycotina</taxon>
        <taxon>Agaricomycetes</taxon>
        <taxon>Polyporales</taxon>
        <taxon>Phanerochaetaceae</taxon>
        <taxon>Phanerochaete</taxon>
    </lineage>
</organism>
<feature type="domain" description="F-box" evidence="1">
    <location>
        <begin position="42"/>
        <end position="109"/>
    </location>
</feature>
<dbReference type="Proteomes" id="UP000703269">
    <property type="component" value="Unassembled WGS sequence"/>
</dbReference>
<dbReference type="Pfam" id="PF12937">
    <property type="entry name" value="F-box-like"/>
    <property type="match status" value="1"/>
</dbReference>
<reference evidence="2 3" key="1">
    <citation type="submission" date="2021-08" db="EMBL/GenBank/DDBJ databases">
        <title>Draft Genome Sequence of Phanerochaete sordida strain YK-624.</title>
        <authorList>
            <person name="Mori T."/>
            <person name="Dohra H."/>
            <person name="Suzuki T."/>
            <person name="Kawagishi H."/>
            <person name="Hirai H."/>
        </authorList>
    </citation>
    <scope>NUCLEOTIDE SEQUENCE [LARGE SCALE GENOMIC DNA]</scope>
    <source>
        <strain evidence="2 3">YK-624</strain>
    </source>
</reference>
<name>A0A9P3G6A0_9APHY</name>
<gene>
    <name evidence="2" type="ORF">PsYK624_061580</name>
</gene>
<evidence type="ECO:0000313" key="3">
    <source>
        <dbReference type="Proteomes" id="UP000703269"/>
    </source>
</evidence>
<dbReference type="OrthoDB" id="2800666at2759"/>
<evidence type="ECO:0000259" key="1">
    <source>
        <dbReference type="Pfam" id="PF12937"/>
    </source>
</evidence>
<sequence>MSNQITSPAQADALLRAIDDEMETLQQKARDIKSQRNTLVPISRLPLELLADIFYEVVRLHDSTTRTRPSRPYGYSKYKTHRWLVVTFVCRAWRALALDTPRLWSHILFSDNAERMELFLARSCNAPLIAHAWHTQHTPVVRALFDVMHRVQELSLPPSMFRPIHELAEEKPHGLNSPVLRTITVSLGASSLSTVTIPSFTAAVWPKLSSLPLNDGNFSILQALVRPTLTNLSVVAQSSEETNINVIAWISVLHNLPCLKNLCLNKAIASRHRLEKPQSPMSTKVDLPQLNTLKLEDDGKGVDYAYLLRHLAIPADTLLHFEQGRTGDNEDNECIISAFASQLSRLNNQGSQHAPVYAVEICEWTRYQTSIQAFCDPLTAKSTIRYSVLGIDEAITCYNIVLASPLGFNDTYGSDNSVLNFPFSFLSEVHILGTSRTYIKECKTWRVLSQLSNVREVSVSCKPQALQTFLEFMLNVNAFPHLERLVIGDDRDKLDEGREPKFRRVIYVPSRLVRMLGDMLRARDSQGLRVKRLALSFCVEDDGDGGVDGPNPFQVSYLRAWVDDLIYRDDALDSSDTGRKAIVI</sequence>
<comment type="caution">
    <text evidence="2">The sequence shown here is derived from an EMBL/GenBank/DDBJ whole genome shotgun (WGS) entry which is preliminary data.</text>
</comment>
<dbReference type="EMBL" id="BPQB01000015">
    <property type="protein sequence ID" value="GJE90037.1"/>
    <property type="molecule type" value="Genomic_DNA"/>
</dbReference>
<protein>
    <submittedName>
        <fullName evidence="2">F-box protein</fullName>
    </submittedName>
</protein>
<accession>A0A9P3G6A0</accession>
<proteinExistence type="predicted"/>
<keyword evidence="3" id="KW-1185">Reference proteome</keyword>
<dbReference type="SUPFAM" id="SSF52058">
    <property type="entry name" value="L domain-like"/>
    <property type="match status" value="1"/>
</dbReference>